<dbReference type="GO" id="GO:0016020">
    <property type="term" value="C:membrane"/>
    <property type="evidence" value="ECO:0007669"/>
    <property type="project" value="InterPro"/>
</dbReference>
<name>M8DCZ8_9BACL</name>
<dbReference type="STRING" id="1300222.I532_01195"/>
<keyword evidence="5 6" id="KW-0472">Membrane</keyword>
<evidence type="ECO:0000313" key="8">
    <source>
        <dbReference type="EMBL" id="EMT54179.1"/>
    </source>
</evidence>
<dbReference type="OrthoDB" id="2376965at2"/>
<keyword evidence="4 6" id="KW-1133">Transmembrane helix</keyword>
<dbReference type="InterPro" id="IPR022781">
    <property type="entry name" value="Flagellar_biosynth_FliO"/>
</dbReference>
<dbReference type="RefSeq" id="WP_003385880.1">
    <property type="nucleotide sequence ID" value="NZ_APBN01000001.1"/>
</dbReference>
<evidence type="ECO:0000256" key="3">
    <source>
        <dbReference type="ARBA" id="ARBA00022692"/>
    </source>
</evidence>
<dbReference type="GO" id="GO:0044781">
    <property type="term" value="P:bacterial-type flagellum organization"/>
    <property type="evidence" value="ECO:0007669"/>
    <property type="project" value="InterPro"/>
</dbReference>
<keyword evidence="7" id="KW-0732">Signal</keyword>
<comment type="caution">
    <text evidence="8">The sequence shown here is derived from an EMBL/GenBank/DDBJ whole genome shotgun (WGS) entry which is preliminary data.</text>
</comment>
<keyword evidence="8" id="KW-0282">Flagellum</keyword>
<gene>
    <name evidence="8" type="ORF">I532_01195</name>
</gene>
<keyword evidence="2" id="KW-1003">Cell membrane</keyword>
<evidence type="ECO:0000256" key="4">
    <source>
        <dbReference type="ARBA" id="ARBA00022989"/>
    </source>
</evidence>
<evidence type="ECO:0000256" key="2">
    <source>
        <dbReference type="ARBA" id="ARBA00022475"/>
    </source>
</evidence>
<evidence type="ECO:0000313" key="9">
    <source>
        <dbReference type="Proteomes" id="UP000012081"/>
    </source>
</evidence>
<keyword evidence="8" id="KW-0969">Cilium</keyword>
<dbReference type="PATRIC" id="fig|1300222.3.peg.253"/>
<dbReference type="Pfam" id="PF04347">
    <property type="entry name" value="FliO"/>
    <property type="match status" value="1"/>
</dbReference>
<organism evidence="8 9">
    <name type="scientific">Brevibacillus borstelensis AK1</name>
    <dbReference type="NCBI Taxonomy" id="1300222"/>
    <lineage>
        <taxon>Bacteria</taxon>
        <taxon>Bacillati</taxon>
        <taxon>Bacillota</taxon>
        <taxon>Bacilli</taxon>
        <taxon>Bacillales</taxon>
        <taxon>Paenibacillaceae</taxon>
        <taxon>Brevibacillus</taxon>
    </lineage>
</organism>
<evidence type="ECO:0000256" key="5">
    <source>
        <dbReference type="ARBA" id="ARBA00023136"/>
    </source>
</evidence>
<protein>
    <submittedName>
        <fullName evidence="8">Flagellar biosynthetic protein FliZ</fullName>
    </submittedName>
</protein>
<feature type="transmembrane region" description="Helical" evidence="6">
    <location>
        <begin position="67"/>
        <end position="89"/>
    </location>
</feature>
<keyword evidence="9" id="KW-1185">Reference proteome</keyword>
<dbReference type="Proteomes" id="UP000012081">
    <property type="component" value="Unassembled WGS sequence"/>
</dbReference>
<proteinExistence type="predicted"/>
<dbReference type="EMBL" id="APBN01000001">
    <property type="protein sequence ID" value="EMT54179.1"/>
    <property type="molecule type" value="Genomic_DNA"/>
</dbReference>
<keyword evidence="3 6" id="KW-0812">Transmembrane</keyword>
<evidence type="ECO:0000256" key="1">
    <source>
        <dbReference type="ARBA" id="ARBA00004236"/>
    </source>
</evidence>
<evidence type="ECO:0000256" key="6">
    <source>
        <dbReference type="SAM" id="Phobius"/>
    </source>
</evidence>
<keyword evidence="8" id="KW-0966">Cell projection</keyword>
<accession>M8DCZ8</accession>
<comment type="subcellular location">
    <subcellularLocation>
        <location evidence="1">Cell membrane</location>
    </subcellularLocation>
</comment>
<feature type="signal peptide" evidence="7">
    <location>
        <begin position="1"/>
        <end position="31"/>
    </location>
</feature>
<dbReference type="AlphaFoldDB" id="M8DCZ8"/>
<reference evidence="8 9" key="1">
    <citation type="submission" date="2013-03" db="EMBL/GenBank/DDBJ databases">
        <title>Assembly of a new bacterial strain Brevibacillus borstelensis AK1.</title>
        <authorList>
            <person name="Rajan I."/>
            <person name="PoliReddy D."/>
            <person name="Sugumar T."/>
            <person name="Rathinam K."/>
            <person name="Alqarawi S."/>
            <person name="Khalil A.B."/>
            <person name="Sivakumar N."/>
        </authorList>
    </citation>
    <scope>NUCLEOTIDE SEQUENCE [LARGE SCALE GENOMIC DNA]</scope>
    <source>
        <strain evidence="8 9">AK1</strain>
    </source>
</reference>
<feature type="chain" id="PRO_5004095295" evidence="7">
    <location>
        <begin position="32"/>
        <end position="224"/>
    </location>
</feature>
<sequence>MMKLRDTRVRLIWICCLLLLFVASLPAQALAESSSVADALKKGTLSTDGSAGPQEPAPIPGSGSGSMWGYLIQVIFSLGIILVLIYLLLRFLSKRQVGMAQGPIKVISTAPLGNGKSVQVVMIGESLYVLGVGENVQLLHHIPAGEEADLILADAEIKGALPSPLKWLPFGGNRKNSDEFFQPSDGQGRTFEEILRNQWGTVTKRSEQNVRWMDEQGKDRGDLG</sequence>
<evidence type="ECO:0000256" key="7">
    <source>
        <dbReference type="SAM" id="SignalP"/>
    </source>
</evidence>